<dbReference type="Gene3D" id="3.20.10.10">
    <property type="entry name" value="D-amino Acid Aminotransferase, subunit A, domain 2"/>
    <property type="match status" value="1"/>
</dbReference>
<dbReference type="InterPro" id="IPR043131">
    <property type="entry name" value="BCAT-like_N"/>
</dbReference>
<evidence type="ECO:0000313" key="2">
    <source>
        <dbReference type="Proteomes" id="UP001357485"/>
    </source>
</evidence>
<keyword evidence="2" id="KW-1185">Reference proteome</keyword>
<name>A0ABR0LLJ9_9PEZI</name>
<organism evidence="1 2">
    <name type="scientific">Cryomyces antarcticus</name>
    <dbReference type="NCBI Taxonomy" id="329879"/>
    <lineage>
        <taxon>Eukaryota</taxon>
        <taxon>Fungi</taxon>
        <taxon>Dikarya</taxon>
        <taxon>Ascomycota</taxon>
        <taxon>Pezizomycotina</taxon>
        <taxon>Dothideomycetes</taxon>
        <taxon>Dothideomycetes incertae sedis</taxon>
        <taxon>Cryomyces</taxon>
    </lineage>
</organism>
<feature type="non-terminal residue" evidence="1">
    <location>
        <position position="201"/>
    </location>
</feature>
<dbReference type="EMBL" id="JAVRRA010017774">
    <property type="protein sequence ID" value="KAK5195985.1"/>
    <property type="molecule type" value="Genomic_DNA"/>
</dbReference>
<sequence length="201" mass="22686">MSGSPDFELLTSLRYDPQLCTIRDDTLARCHAEVSIEPNSPFYVLELHKDRLLAAAAYFKERSSSWSSVPDPLEWSTMMTDALSMIEDMQNSGGPQRPLKIRILCTPAGIHKVDVSATPPVSLETLYPSFNFMEAPERPGRSASVAWMVRLDTKPTAPSDYTMFKTTSRDMYDEARKRAGIVSFAVQEEVLLYNHNNEIME</sequence>
<dbReference type="EC" id="4.1.3.38" evidence="1"/>
<evidence type="ECO:0000313" key="1">
    <source>
        <dbReference type="EMBL" id="KAK5195985.1"/>
    </source>
</evidence>
<dbReference type="GO" id="GO:0008696">
    <property type="term" value="F:4-amino-4-deoxychorismate lyase activity"/>
    <property type="evidence" value="ECO:0007669"/>
    <property type="project" value="UniProtKB-EC"/>
</dbReference>
<dbReference type="Gene3D" id="3.30.470.10">
    <property type="match status" value="1"/>
</dbReference>
<dbReference type="Proteomes" id="UP001357485">
    <property type="component" value="Unassembled WGS sequence"/>
</dbReference>
<accession>A0ABR0LLJ9</accession>
<reference evidence="1 2" key="1">
    <citation type="submission" date="2023-08" db="EMBL/GenBank/DDBJ databases">
        <title>Black Yeasts Isolated from many extreme environments.</title>
        <authorList>
            <person name="Coleine C."/>
            <person name="Stajich J.E."/>
            <person name="Selbmann L."/>
        </authorList>
    </citation>
    <scope>NUCLEOTIDE SEQUENCE [LARGE SCALE GENOMIC DNA]</scope>
    <source>
        <strain evidence="1 2">CCFEE 536</strain>
    </source>
</reference>
<dbReference type="InterPro" id="IPR043132">
    <property type="entry name" value="BCAT-like_C"/>
</dbReference>
<gene>
    <name evidence="1" type="primary">ABZ2</name>
    <name evidence="1" type="ORF">LTR16_006865</name>
</gene>
<comment type="caution">
    <text evidence="1">The sequence shown here is derived from an EMBL/GenBank/DDBJ whole genome shotgun (WGS) entry which is preliminary data.</text>
</comment>
<proteinExistence type="predicted"/>
<protein>
    <submittedName>
        <fullName evidence="1">Aminodeoxychorismate lyase</fullName>
        <ecNumber evidence="1">4.1.3.38</ecNumber>
    </submittedName>
</protein>
<keyword evidence="1" id="KW-0456">Lyase</keyword>